<protein>
    <submittedName>
        <fullName evidence="6">TetR/AcrR family transcriptional regulator</fullName>
    </submittedName>
</protein>
<proteinExistence type="predicted"/>
<feature type="domain" description="HTH tetR-type" evidence="5">
    <location>
        <begin position="15"/>
        <end position="75"/>
    </location>
</feature>
<dbReference type="AlphaFoldDB" id="A0A4P7GLW6"/>
<dbReference type="Proteomes" id="UP000294894">
    <property type="component" value="Chromosome"/>
</dbReference>
<evidence type="ECO:0000256" key="2">
    <source>
        <dbReference type="ARBA" id="ARBA00023125"/>
    </source>
</evidence>
<evidence type="ECO:0000256" key="1">
    <source>
        <dbReference type="ARBA" id="ARBA00023015"/>
    </source>
</evidence>
<evidence type="ECO:0000259" key="5">
    <source>
        <dbReference type="PROSITE" id="PS50977"/>
    </source>
</evidence>
<evidence type="ECO:0000256" key="4">
    <source>
        <dbReference type="PROSITE-ProRule" id="PRU00335"/>
    </source>
</evidence>
<evidence type="ECO:0000256" key="3">
    <source>
        <dbReference type="ARBA" id="ARBA00023163"/>
    </source>
</evidence>
<dbReference type="SUPFAM" id="SSF46689">
    <property type="entry name" value="Homeodomain-like"/>
    <property type="match status" value="1"/>
</dbReference>
<feature type="DNA-binding region" description="H-T-H motif" evidence="4">
    <location>
        <begin position="38"/>
        <end position="57"/>
    </location>
</feature>
<name>A0A4P7GLW6_9ACTN</name>
<dbReference type="RefSeq" id="WP_135077451.1">
    <property type="nucleotide sequence ID" value="NZ_CP038267.1"/>
</dbReference>
<dbReference type="EMBL" id="CP038267">
    <property type="protein sequence ID" value="QBR92737.1"/>
    <property type="molecule type" value="Genomic_DNA"/>
</dbReference>
<dbReference type="OrthoDB" id="4823039at2"/>
<sequence>MAVKGTSGHRQRQAEATKLEVARVARALFAEHGYVATTISRISAEADIPVQTIYSAFGSKAKILDKITELWMAEAETTARAAAYLEEADPARQLRLLAELNRRQMQAGSDVVAIYQEAAASDPQMADTLRNVLAAREREVRRLIEAVAPRLRPELTVDSALDVTLALTLPEVFHLLVAERGWSHRRYETWLAASLVGQLLRD</sequence>
<dbReference type="InterPro" id="IPR009057">
    <property type="entry name" value="Homeodomain-like_sf"/>
</dbReference>
<dbReference type="KEGG" id="noy:EXE57_10955"/>
<dbReference type="GO" id="GO:0003677">
    <property type="term" value="F:DNA binding"/>
    <property type="evidence" value="ECO:0007669"/>
    <property type="project" value="UniProtKB-UniRule"/>
</dbReference>
<gene>
    <name evidence="6" type="ORF">EXE57_10955</name>
</gene>
<dbReference type="Gene3D" id="1.10.357.10">
    <property type="entry name" value="Tetracycline Repressor, domain 2"/>
    <property type="match status" value="1"/>
</dbReference>
<evidence type="ECO:0000313" key="6">
    <source>
        <dbReference type="EMBL" id="QBR92737.1"/>
    </source>
</evidence>
<reference evidence="6 7" key="1">
    <citation type="submission" date="2019-03" db="EMBL/GenBank/DDBJ databases">
        <title>Three New Species of Nocardioides, Nocardioides euryhalodurans sp. nov., Nocardioides seonyuensis sp. nov. and Nocardioides eburneoflavus sp. nov., Iolated from Soil.</title>
        <authorList>
            <person name="Roh S.G."/>
            <person name="Lee C."/>
            <person name="Kim M.-K."/>
            <person name="Kim S.B."/>
        </authorList>
    </citation>
    <scope>NUCLEOTIDE SEQUENCE [LARGE SCALE GENOMIC DNA]</scope>
    <source>
        <strain evidence="6 7">MMS17-SY117</strain>
    </source>
</reference>
<dbReference type="Pfam" id="PF00440">
    <property type="entry name" value="TetR_N"/>
    <property type="match status" value="1"/>
</dbReference>
<dbReference type="PANTHER" id="PTHR47506:SF1">
    <property type="entry name" value="HTH-TYPE TRANSCRIPTIONAL REGULATOR YJDC"/>
    <property type="match status" value="1"/>
</dbReference>
<keyword evidence="7" id="KW-1185">Reference proteome</keyword>
<dbReference type="InterPro" id="IPR001647">
    <property type="entry name" value="HTH_TetR"/>
</dbReference>
<evidence type="ECO:0000313" key="7">
    <source>
        <dbReference type="Proteomes" id="UP000294894"/>
    </source>
</evidence>
<keyword evidence="2 4" id="KW-0238">DNA-binding</keyword>
<dbReference type="PROSITE" id="PS50977">
    <property type="entry name" value="HTH_TETR_2"/>
    <property type="match status" value="1"/>
</dbReference>
<keyword evidence="3" id="KW-0804">Transcription</keyword>
<organism evidence="6 7">
    <name type="scientific">Nocardioides euryhalodurans</name>
    <dbReference type="NCBI Taxonomy" id="2518370"/>
    <lineage>
        <taxon>Bacteria</taxon>
        <taxon>Bacillati</taxon>
        <taxon>Actinomycetota</taxon>
        <taxon>Actinomycetes</taxon>
        <taxon>Propionibacteriales</taxon>
        <taxon>Nocardioidaceae</taxon>
        <taxon>Nocardioides</taxon>
    </lineage>
</organism>
<keyword evidence="1" id="KW-0805">Transcription regulation</keyword>
<accession>A0A4P7GLW6</accession>
<dbReference type="PANTHER" id="PTHR47506">
    <property type="entry name" value="TRANSCRIPTIONAL REGULATORY PROTEIN"/>
    <property type="match status" value="1"/>
</dbReference>